<dbReference type="InParanoid" id="K5WGL1"/>
<dbReference type="SMART" id="SM00320">
    <property type="entry name" value="WD40"/>
    <property type="match status" value="5"/>
</dbReference>
<dbReference type="KEGG" id="pco:PHACADRAFT_182611"/>
<dbReference type="PANTHER" id="PTHR19854">
    <property type="entry name" value="TRANSDUCIN BETA-LIKE 3"/>
    <property type="match status" value="1"/>
</dbReference>
<dbReference type="GeneID" id="18910100"/>
<reference evidence="5 6" key="1">
    <citation type="journal article" date="2012" name="BMC Genomics">
        <title>Comparative genomics of the white-rot fungi, Phanerochaete carnosa and P. chrysosporium, to elucidate the genetic basis of the distinct wood types they colonize.</title>
        <authorList>
            <person name="Suzuki H."/>
            <person name="MacDonald J."/>
            <person name="Syed K."/>
            <person name="Salamov A."/>
            <person name="Hori C."/>
            <person name="Aerts A."/>
            <person name="Henrissat B."/>
            <person name="Wiebenga A."/>
            <person name="vanKuyk P.A."/>
            <person name="Barry K."/>
            <person name="Lindquist E."/>
            <person name="LaButti K."/>
            <person name="Lapidus A."/>
            <person name="Lucas S."/>
            <person name="Coutinho P."/>
            <person name="Gong Y."/>
            <person name="Samejima M."/>
            <person name="Mahadevan R."/>
            <person name="Abou-Zaid M."/>
            <person name="de Vries R.P."/>
            <person name="Igarashi K."/>
            <person name="Yadav J.S."/>
            <person name="Grigoriev I.V."/>
            <person name="Master E.R."/>
        </authorList>
    </citation>
    <scope>NUCLEOTIDE SEQUENCE [LARGE SCALE GENOMIC DNA]</scope>
    <source>
        <strain evidence="5 6">HHB-10118-sp</strain>
    </source>
</reference>
<sequence>MPSSALPPPSAPTHLIRAHLTAANALHFSSDNERLYSGDAEGNVIITSTRSLRPLANWRAHTNSVLGIEEWEDNIITHGRDNKLHVWRLLLDPARKVGESATTPGLSKPELRYSMDVNALNYCRFSLLPLQDQTESGPVALLAVPNLIESALADVWELPAQKRLHAAIGKSGSAQLSDSDGREPINPIGIIMSMHLFNGPPSDESSKRQLRLLCGYENGSVTLRGYRHGEWRKPSVEGIDWDTLWSVKLHVESVMAMTVNRMNTLALSVSADHIVGRYDLDVASDGKDPERVADACTIYRTKNPGNGSVAIRDDGRVCAIGGWDGKIRLYSTKILKPLGTLDYHKKSCQAVTFARYQHEQPIPTDDADEEEGFSEDEKAGRRRWFAVGSQDNRVSVWSLISFEKT</sequence>
<dbReference type="STRING" id="650164.K5WGL1"/>
<dbReference type="InterPro" id="IPR015943">
    <property type="entry name" value="WD40/YVTN_repeat-like_dom_sf"/>
</dbReference>
<keyword evidence="1" id="KW-0853">WD repeat</keyword>
<dbReference type="PANTHER" id="PTHR19854:SF1">
    <property type="entry name" value="GUANINE NUCLEOTIDE-BINDING PROTEIN SUBUNIT BETA-LIKE PROTEIN 1"/>
    <property type="match status" value="1"/>
</dbReference>
<evidence type="ECO:0000256" key="2">
    <source>
        <dbReference type="ARBA" id="ARBA00022737"/>
    </source>
</evidence>
<dbReference type="Pfam" id="PF00400">
    <property type="entry name" value="WD40"/>
    <property type="match status" value="1"/>
</dbReference>
<name>K5WGL1_PHACS</name>
<dbReference type="HOGENOM" id="CLU_041940_0_2_1"/>
<dbReference type="AlphaFoldDB" id="K5WGL1"/>
<evidence type="ECO:0000313" key="6">
    <source>
        <dbReference type="Proteomes" id="UP000008370"/>
    </source>
</evidence>
<organism evidence="5 6">
    <name type="scientific">Phanerochaete carnosa (strain HHB-10118-sp)</name>
    <name type="common">White-rot fungus</name>
    <name type="synonym">Peniophora carnosa</name>
    <dbReference type="NCBI Taxonomy" id="650164"/>
    <lineage>
        <taxon>Eukaryota</taxon>
        <taxon>Fungi</taxon>
        <taxon>Dikarya</taxon>
        <taxon>Basidiomycota</taxon>
        <taxon>Agaricomycotina</taxon>
        <taxon>Agaricomycetes</taxon>
        <taxon>Polyporales</taxon>
        <taxon>Phanerochaetaceae</taxon>
        <taxon>Phanerochaete</taxon>
    </lineage>
</organism>
<proteinExistence type="inferred from homology"/>
<dbReference type="EMBL" id="JH930470">
    <property type="protein sequence ID" value="EKM58244.1"/>
    <property type="molecule type" value="Genomic_DNA"/>
</dbReference>
<evidence type="ECO:0000313" key="5">
    <source>
        <dbReference type="EMBL" id="EKM58244.1"/>
    </source>
</evidence>
<dbReference type="InterPro" id="IPR036322">
    <property type="entry name" value="WD40_repeat_dom_sf"/>
</dbReference>
<dbReference type="OrthoDB" id="7668193at2759"/>
<dbReference type="Gene3D" id="2.130.10.10">
    <property type="entry name" value="YVTN repeat-like/Quinoprotein amine dehydrogenase"/>
    <property type="match status" value="2"/>
</dbReference>
<evidence type="ECO:0000256" key="1">
    <source>
        <dbReference type="ARBA" id="ARBA00022574"/>
    </source>
</evidence>
<evidence type="ECO:0000256" key="4">
    <source>
        <dbReference type="ARBA" id="ARBA00040563"/>
    </source>
</evidence>
<comment type="similarity">
    <text evidence="3">Belongs to the WD repeat ASA1 family.</text>
</comment>
<accession>K5WGL1</accession>
<dbReference type="SUPFAM" id="SSF50978">
    <property type="entry name" value="WD40 repeat-like"/>
    <property type="match status" value="1"/>
</dbReference>
<protein>
    <recommendedName>
        <fullName evidence="4">ASTRA-associated protein 1</fullName>
    </recommendedName>
</protein>
<dbReference type="Proteomes" id="UP000008370">
    <property type="component" value="Unassembled WGS sequence"/>
</dbReference>
<keyword evidence="2" id="KW-0677">Repeat</keyword>
<dbReference type="InterPro" id="IPR001680">
    <property type="entry name" value="WD40_rpt"/>
</dbReference>
<dbReference type="FunCoup" id="K5WGL1">
    <property type="interactions" value="159"/>
</dbReference>
<gene>
    <name evidence="5" type="ORF">PHACADRAFT_182611</name>
</gene>
<keyword evidence="6" id="KW-1185">Reference proteome</keyword>
<evidence type="ECO:0000256" key="3">
    <source>
        <dbReference type="ARBA" id="ARBA00037931"/>
    </source>
</evidence>
<dbReference type="RefSeq" id="XP_007393568.1">
    <property type="nucleotide sequence ID" value="XM_007393506.1"/>
</dbReference>